<organism evidence="4 5">
    <name type="scientific">Sus scrofa</name>
    <name type="common">Pig</name>
    <dbReference type="NCBI Taxonomy" id="9823"/>
    <lineage>
        <taxon>Eukaryota</taxon>
        <taxon>Metazoa</taxon>
        <taxon>Chordata</taxon>
        <taxon>Craniata</taxon>
        <taxon>Vertebrata</taxon>
        <taxon>Euteleostomi</taxon>
        <taxon>Mammalia</taxon>
        <taxon>Eutheria</taxon>
        <taxon>Laurasiatheria</taxon>
        <taxon>Artiodactyla</taxon>
        <taxon>Suina</taxon>
        <taxon>Suidae</taxon>
        <taxon>Sus</taxon>
    </lineage>
</organism>
<dbReference type="Proteomes" id="UP000694722">
    <property type="component" value="Unplaced"/>
</dbReference>
<evidence type="ECO:0000256" key="2">
    <source>
        <dbReference type="SAM" id="MobiDB-lite"/>
    </source>
</evidence>
<feature type="coiled-coil region" evidence="1">
    <location>
        <begin position="70"/>
        <end position="174"/>
    </location>
</feature>
<dbReference type="Ensembl" id="ENSSSCT00070033048.1">
    <property type="protein sequence ID" value="ENSSSCP00070027601.1"/>
    <property type="gene ID" value="ENSSSCG00070016778.1"/>
</dbReference>
<evidence type="ECO:0000256" key="3">
    <source>
        <dbReference type="SAM" id="Phobius"/>
    </source>
</evidence>
<reference evidence="4 5" key="1">
    <citation type="submission" date="2017-08" db="EMBL/GenBank/DDBJ databases">
        <title>USMARCv1.0.</title>
        <authorList>
            <person name="Hannum G.I."/>
            <person name="Koren S."/>
            <person name="Schroeder S.G."/>
            <person name="Chin S.C."/>
            <person name="Nonneman D.J."/>
            <person name="Becker S.A."/>
            <person name="Rosen B.D."/>
            <person name="Bickhart D.M."/>
            <person name="Putnam N.H."/>
            <person name="Green R.E."/>
            <person name="Tuggle C.K."/>
            <person name="Liu H."/>
            <person name="Rohrer G.A."/>
            <person name="Warr A."/>
            <person name="Hall R."/>
            <person name="Kim K."/>
            <person name="Hume D.A."/>
            <person name="Talbot R."/>
            <person name="Chow W."/>
            <person name="Howe K."/>
            <person name="Schwartz A.S."/>
            <person name="Watson M."/>
            <person name="Archibald A.L."/>
            <person name="Phillippy A.M."/>
            <person name="Smith T.P.L."/>
        </authorList>
    </citation>
    <scope>NUCLEOTIDE SEQUENCE [LARGE SCALE GENOMIC DNA]</scope>
</reference>
<evidence type="ECO:0008006" key="6">
    <source>
        <dbReference type="Google" id="ProtNLM"/>
    </source>
</evidence>
<evidence type="ECO:0000313" key="5">
    <source>
        <dbReference type="Proteomes" id="UP000314985"/>
    </source>
</evidence>
<keyword evidence="1" id="KW-0175">Coiled coil</keyword>
<sequence>MAEPGPEPRLEPGRAWRVFALCGAAVFLAVVAAGAALLAWNLAASASRRPHCPEPGTNITELPEDLAPEVKDLQRQLAEAAQREEALTRQLNQAEGVRRELEEALKACEGHQSRLQTQLMTLKTEMDEAKAQETQMGAENGALTEALARWEAAATESAQRLEEVQRRASAAEAEGEACAARETALRKRFNALETQTGPQRRVPHSRTRSGSRPRPSPRSRSRPGTSGGCRRPARRARG</sequence>
<dbReference type="AlphaFoldDB" id="A0A4X1UET5"/>
<feature type="transmembrane region" description="Helical" evidence="3">
    <location>
        <begin position="15"/>
        <end position="40"/>
    </location>
</feature>
<dbReference type="Ensembl" id="ENSSSCT00040059383.1">
    <property type="protein sequence ID" value="ENSSSCP00040024904.1"/>
    <property type="gene ID" value="ENSSSCG00040044296.1"/>
</dbReference>
<feature type="compositionally biased region" description="Basic residues" evidence="2">
    <location>
        <begin position="201"/>
        <end position="221"/>
    </location>
</feature>
<name>A0A4X1UET5_PIG</name>
<keyword evidence="3" id="KW-0472">Membrane</keyword>
<protein>
    <recommendedName>
        <fullName evidence="6">Coiled-coil domain containing 194</fullName>
    </recommendedName>
</protein>
<feature type="region of interest" description="Disordered" evidence="2">
    <location>
        <begin position="186"/>
        <end position="238"/>
    </location>
</feature>
<accession>A0A4X1UET5</accession>
<reference evidence="4" key="2">
    <citation type="submission" date="2025-05" db="UniProtKB">
        <authorList>
            <consortium name="Ensembl"/>
        </authorList>
    </citation>
    <scope>IDENTIFICATION</scope>
</reference>
<dbReference type="Proteomes" id="UP000314985">
    <property type="component" value="Chromosome 2"/>
</dbReference>
<keyword evidence="3" id="KW-0812">Transmembrane</keyword>
<proteinExistence type="predicted"/>
<evidence type="ECO:0000313" key="4">
    <source>
        <dbReference type="Ensembl" id="ENSSSCP00070027601.1"/>
    </source>
</evidence>
<dbReference type="Gene3D" id="1.10.287.1490">
    <property type="match status" value="1"/>
</dbReference>
<keyword evidence="3" id="KW-1133">Transmembrane helix</keyword>
<evidence type="ECO:0000256" key="1">
    <source>
        <dbReference type="SAM" id="Coils"/>
    </source>
</evidence>